<evidence type="ECO:0000313" key="1">
    <source>
        <dbReference type="EMBL" id="PWA87736.1"/>
    </source>
</evidence>
<evidence type="ECO:0000313" key="2">
    <source>
        <dbReference type="Proteomes" id="UP000245207"/>
    </source>
</evidence>
<accession>A0A2U1PPP8</accession>
<dbReference type="OrthoDB" id="1692549at2759"/>
<dbReference type="AlphaFoldDB" id="A0A2U1PPP8"/>
<dbReference type="GO" id="GO:0016853">
    <property type="term" value="F:isomerase activity"/>
    <property type="evidence" value="ECO:0007669"/>
    <property type="project" value="UniProtKB-KW"/>
</dbReference>
<protein>
    <submittedName>
        <fullName evidence="1">Protein disulfide-isomerase A6</fullName>
    </submittedName>
</protein>
<dbReference type="STRING" id="35608.A0A2U1PPP8"/>
<reference evidence="1 2" key="1">
    <citation type="journal article" date="2018" name="Mol. Plant">
        <title>The genome of Artemisia annua provides insight into the evolution of Asteraceae family and artemisinin biosynthesis.</title>
        <authorList>
            <person name="Shen Q."/>
            <person name="Zhang L."/>
            <person name="Liao Z."/>
            <person name="Wang S."/>
            <person name="Yan T."/>
            <person name="Shi P."/>
            <person name="Liu M."/>
            <person name="Fu X."/>
            <person name="Pan Q."/>
            <person name="Wang Y."/>
            <person name="Lv Z."/>
            <person name="Lu X."/>
            <person name="Zhang F."/>
            <person name="Jiang W."/>
            <person name="Ma Y."/>
            <person name="Chen M."/>
            <person name="Hao X."/>
            <person name="Li L."/>
            <person name="Tang Y."/>
            <person name="Lv G."/>
            <person name="Zhou Y."/>
            <person name="Sun X."/>
            <person name="Brodelius P.E."/>
            <person name="Rose J.K.C."/>
            <person name="Tang K."/>
        </authorList>
    </citation>
    <scope>NUCLEOTIDE SEQUENCE [LARGE SCALE GENOMIC DNA]</scope>
    <source>
        <strain evidence="2">cv. Huhao1</strain>
        <tissue evidence="1">Leaf</tissue>
    </source>
</reference>
<organism evidence="1 2">
    <name type="scientific">Artemisia annua</name>
    <name type="common">Sweet wormwood</name>
    <dbReference type="NCBI Taxonomy" id="35608"/>
    <lineage>
        <taxon>Eukaryota</taxon>
        <taxon>Viridiplantae</taxon>
        <taxon>Streptophyta</taxon>
        <taxon>Embryophyta</taxon>
        <taxon>Tracheophyta</taxon>
        <taxon>Spermatophyta</taxon>
        <taxon>Magnoliopsida</taxon>
        <taxon>eudicotyledons</taxon>
        <taxon>Gunneridae</taxon>
        <taxon>Pentapetalae</taxon>
        <taxon>asterids</taxon>
        <taxon>campanulids</taxon>
        <taxon>Asterales</taxon>
        <taxon>Asteraceae</taxon>
        <taxon>Asteroideae</taxon>
        <taxon>Anthemideae</taxon>
        <taxon>Artemisiinae</taxon>
        <taxon>Artemisia</taxon>
    </lineage>
</organism>
<keyword evidence="1" id="KW-0413">Isomerase</keyword>
<proteinExistence type="predicted"/>
<name>A0A2U1PPP8_ARTAN</name>
<sequence length="118" mass="13272">MSLQWLIESLAPTYECLATLILMLTIKFFTKNNKDGEDYDGGRDIDRFITFINWKCGTTSRDAKGKLTSTAGLIAELDSLVKEFISAGKDEKKEFFLKPAECMSSGRLTKDAENYHSS</sequence>
<keyword evidence="2" id="KW-1185">Reference proteome</keyword>
<gene>
    <name evidence="1" type="ORF">CTI12_AA127660</name>
</gene>
<comment type="caution">
    <text evidence="1">The sequence shown here is derived from an EMBL/GenBank/DDBJ whole genome shotgun (WGS) entry which is preliminary data.</text>
</comment>
<dbReference type="EMBL" id="PKPP01000881">
    <property type="protein sequence ID" value="PWA87736.1"/>
    <property type="molecule type" value="Genomic_DNA"/>
</dbReference>
<dbReference type="Proteomes" id="UP000245207">
    <property type="component" value="Unassembled WGS sequence"/>
</dbReference>